<feature type="compositionally biased region" description="Basic and acidic residues" evidence="1">
    <location>
        <begin position="75"/>
        <end position="85"/>
    </location>
</feature>
<feature type="region of interest" description="Disordered" evidence="1">
    <location>
        <begin position="326"/>
        <end position="360"/>
    </location>
</feature>
<protein>
    <submittedName>
        <fullName evidence="2">Uncharacterized protein</fullName>
    </submittedName>
</protein>
<accession>A0AA40ANU0</accession>
<organism evidence="2 3">
    <name type="scientific">Lasiosphaeris hirsuta</name>
    <dbReference type="NCBI Taxonomy" id="260670"/>
    <lineage>
        <taxon>Eukaryota</taxon>
        <taxon>Fungi</taxon>
        <taxon>Dikarya</taxon>
        <taxon>Ascomycota</taxon>
        <taxon>Pezizomycotina</taxon>
        <taxon>Sordariomycetes</taxon>
        <taxon>Sordariomycetidae</taxon>
        <taxon>Sordariales</taxon>
        <taxon>Lasiosphaeriaceae</taxon>
        <taxon>Lasiosphaeris</taxon>
    </lineage>
</organism>
<dbReference type="Proteomes" id="UP001172102">
    <property type="component" value="Unassembled WGS sequence"/>
</dbReference>
<gene>
    <name evidence="2" type="ORF">B0H67DRAFT_149651</name>
</gene>
<evidence type="ECO:0000313" key="3">
    <source>
        <dbReference type="Proteomes" id="UP001172102"/>
    </source>
</evidence>
<reference evidence="2" key="1">
    <citation type="submission" date="2023-06" db="EMBL/GenBank/DDBJ databases">
        <title>Genome-scale phylogeny and comparative genomics of the fungal order Sordariales.</title>
        <authorList>
            <consortium name="Lawrence Berkeley National Laboratory"/>
            <person name="Hensen N."/>
            <person name="Bonometti L."/>
            <person name="Westerberg I."/>
            <person name="Brannstrom I.O."/>
            <person name="Guillou S."/>
            <person name="Cros-Aarteil S."/>
            <person name="Calhoun S."/>
            <person name="Haridas S."/>
            <person name="Kuo A."/>
            <person name="Mondo S."/>
            <person name="Pangilinan J."/>
            <person name="Riley R."/>
            <person name="Labutti K."/>
            <person name="Andreopoulos B."/>
            <person name="Lipzen A."/>
            <person name="Chen C."/>
            <person name="Yanf M."/>
            <person name="Daum C."/>
            <person name="Ng V."/>
            <person name="Clum A."/>
            <person name="Steindorff A."/>
            <person name="Ohm R."/>
            <person name="Martin F."/>
            <person name="Silar P."/>
            <person name="Natvig D."/>
            <person name="Lalanne C."/>
            <person name="Gautier V."/>
            <person name="Ament-Velasquez S.L."/>
            <person name="Kruys A."/>
            <person name="Hutchinson M.I."/>
            <person name="Powell A.J."/>
            <person name="Barry K."/>
            <person name="Miller A.N."/>
            <person name="Grigoriev I.V."/>
            <person name="Debuchy R."/>
            <person name="Gladieux P."/>
            <person name="Thoren M.H."/>
            <person name="Johannesson H."/>
        </authorList>
    </citation>
    <scope>NUCLEOTIDE SEQUENCE</scope>
    <source>
        <strain evidence="2">SMH4607-1</strain>
    </source>
</reference>
<comment type="caution">
    <text evidence="2">The sequence shown here is derived from an EMBL/GenBank/DDBJ whole genome shotgun (WGS) entry which is preliminary data.</text>
</comment>
<keyword evidence="3" id="KW-1185">Reference proteome</keyword>
<name>A0AA40ANU0_9PEZI</name>
<feature type="compositionally biased region" description="Basic and acidic residues" evidence="1">
    <location>
        <begin position="346"/>
        <end position="360"/>
    </location>
</feature>
<sequence length="360" mass="40316">MPADRTYAGESGFGGGGTVEEMFAHWWGPVLLGTAPPSLVDRRALGDVILHKPPLIPYDYSDSEDESSGAEGSDDSQKTLVERPYRAKRPRRRANATSEAAVHSQPRTAFPEAVSGSPQTGPPEAVHSQPLTNPPEAVHSQPQTASPEAVQGLVDSLSEINLSELSSIETAIPPSLEVVASPGPGSTEIVQVTGTDELKGKGKAVDIGPRLPHQGFQKECCYKCKEVYYGFQLFKFEDCVHSWCRTCTLKMIREAFEQQTPDTFTWPLPVCCSTSREAGLNLFRFPTITKFLGDLGNRRWLHYQSILYDQGLLPEQVAWFKNLGKRDREKEQRRQEEQRERRRQAEKRQREHERQNRGKG</sequence>
<dbReference type="AlphaFoldDB" id="A0AA40ANU0"/>
<proteinExistence type="predicted"/>
<dbReference type="EMBL" id="JAUKUA010000003">
    <property type="protein sequence ID" value="KAK0719266.1"/>
    <property type="molecule type" value="Genomic_DNA"/>
</dbReference>
<feature type="region of interest" description="Disordered" evidence="1">
    <location>
        <begin position="53"/>
        <end position="148"/>
    </location>
</feature>
<feature type="compositionally biased region" description="Basic and acidic residues" evidence="1">
    <location>
        <begin position="326"/>
        <end position="340"/>
    </location>
</feature>
<feature type="compositionally biased region" description="Acidic residues" evidence="1">
    <location>
        <begin position="61"/>
        <end position="74"/>
    </location>
</feature>
<evidence type="ECO:0000256" key="1">
    <source>
        <dbReference type="SAM" id="MobiDB-lite"/>
    </source>
</evidence>
<evidence type="ECO:0000313" key="2">
    <source>
        <dbReference type="EMBL" id="KAK0719266.1"/>
    </source>
</evidence>